<evidence type="ECO:0000313" key="3">
    <source>
        <dbReference type="Proteomes" id="UP000485058"/>
    </source>
</evidence>
<gene>
    <name evidence="2" type="ORF">HaLaN_19041</name>
</gene>
<proteinExistence type="predicted"/>
<accession>A0A699ZSH0</accession>
<dbReference type="EMBL" id="BLLF01001884">
    <property type="protein sequence ID" value="GFH21686.1"/>
    <property type="molecule type" value="Genomic_DNA"/>
</dbReference>
<comment type="caution">
    <text evidence="2">The sequence shown here is derived from an EMBL/GenBank/DDBJ whole genome shotgun (WGS) entry which is preliminary data.</text>
</comment>
<dbReference type="AlphaFoldDB" id="A0A699ZSH0"/>
<feature type="region of interest" description="Disordered" evidence="1">
    <location>
        <begin position="1"/>
        <end position="32"/>
    </location>
</feature>
<organism evidence="2 3">
    <name type="scientific">Haematococcus lacustris</name>
    <name type="common">Green alga</name>
    <name type="synonym">Haematococcus pluvialis</name>
    <dbReference type="NCBI Taxonomy" id="44745"/>
    <lineage>
        <taxon>Eukaryota</taxon>
        <taxon>Viridiplantae</taxon>
        <taxon>Chlorophyta</taxon>
        <taxon>core chlorophytes</taxon>
        <taxon>Chlorophyceae</taxon>
        <taxon>CS clade</taxon>
        <taxon>Chlamydomonadales</taxon>
        <taxon>Haematococcaceae</taxon>
        <taxon>Haematococcus</taxon>
    </lineage>
</organism>
<sequence length="247" mass="27954">MPTSWPARPPRTRCGRSTSNHAGAGSSWGCTMPRSASLRASARRQHYDQESGVAVFLGAGNFSQGGWKAGAMREGFRKVVQQPSRPIMDDRPDRLVIVDELRTSRVSSSVHARQPCELHLPPDRPRLADWIPPASQVNQRLVCPACSLRHAKYVRGLQWCHAAPPWGRWLDRDTYGCLNLQRIGESMQRPIELCSYEGYEGDEYQQGFKLVNDRLPKGRQRLHRAAEFWRGMDSPQQCIGPSTLHRL</sequence>
<dbReference type="Proteomes" id="UP000485058">
    <property type="component" value="Unassembled WGS sequence"/>
</dbReference>
<protein>
    <submittedName>
        <fullName evidence="2">Uncharacterized protein</fullName>
    </submittedName>
</protein>
<evidence type="ECO:0000256" key="1">
    <source>
        <dbReference type="SAM" id="MobiDB-lite"/>
    </source>
</evidence>
<name>A0A699ZSH0_HAELA</name>
<evidence type="ECO:0000313" key="2">
    <source>
        <dbReference type="EMBL" id="GFH21686.1"/>
    </source>
</evidence>
<reference evidence="2 3" key="1">
    <citation type="submission" date="2020-02" db="EMBL/GenBank/DDBJ databases">
        <title>Draft genome sequence of Haematococcus lacustris strain NIES-144.</title>
        <authorList>
            <person name="Morimoto D."/>
            <person name="Nakagawa S."/>
            <person name="Yoshida T."/>
            <person name="Sawayama S."/>
        </authorList>
    </citation>
    <scope>NUCLEOTIDE SEQUENCE [LARGE SCALE GENOMIC DNA]</scope>
    <source>
        <strain evidence="2 3">NIES-144</strain>
    </source>
</reference>
<keyword evidence="3" id="KW-1185">Reference proteome</keyword>